<dbReference type="PANTHER" id="PTHR42792:SF1">
    <property type="entry name" value="FLAGELLAR HOOK-ASSOCIATED PROTEIN 3"/>
    <property type="match status" value="1"/>
</dbReference>
<evidence type="ECO:0000313" key="3">
    <source>
        <dbReference type="Proteomes" id="UP000184526"/>
    </source>
</evidence>
<dbReference type="OrthoDB" id="9758307at2"/>
<proteinExistence type="predicted"/>
<keyword evidence="2" id="KW-0969">Cilium</keyword>
<dbReference type="GO" id="GO:0005198">
    <property type="term" value="F:structural molecule activity"/>
    <property type="evidence" value="ECO:0007669"/>
    <property type="project" value="InterPro"/>
</dbReference>
<evidence type="ECO:0000259" key="1">
    <source>
        <dbReference type="Pfam" id="PF00669"/>
    </source>
</evidence>
<organism evidence="2 3">
    <name type="scientific">Clostridium collagenovorans DSM 3089</name>
    <dbReference type="NCBI Taxonomy" id="1121306"/>
    <lineage>
        <taxon>Bacteria</taxon>
        <taxon>Bacillati</taxon>
        <taxon>Bacillota</taxon>
        <taxon>Clostridia</taxon>
        <taxon>Eubacteriales</taxon>
        <taxon>Clostridiaceae</taxon>
        <taxon>Clostridium</taxon>
    </lineage>
</organism>
<dbReference type="Pfam" id="PF00669">
    <property type="entry name" value="Flagellin_N"/>
    <property type="match status" value="1"/>
</dbReference>
<feature type="domain" description="Flagellin N-terminal" evidence="1">
    <location>
        <begin position="7"/>
        <end position="137"/>
    </location>
</feature>
<dbReference type="PANTHER" id="PTHR42792">
    <property type="entry name" value="FLAGELLIN"/>
    <property type="match status" value="1"/>
</dbReference>
<dbReference type="Gene3D" id="1.20.1330.10">
    <property type="entry name" value="f41 fragment of flagellin, N-terminal domain"/>
    <property type="match status" value="1"/>
</dbReference>
<reference evidence="2 3" key="1">
    <citation type="submission" date="2016-11" db="EMBL/GenBank/DDBJ databases">
        <authorList>
            <person name="Jaros S."/>
            <person name="Januszkiewicz K."/>
            <person name="Wedrychowicz H."/>
        </authorList>
    </citation>
    <scope>NUCLEOTIDE SEQUENCE [LARGE SCALE GENOMIC DNA]</scope>
    <source>
        <strain evidence="2 3">DSM 3089</strain>
    </source>
</reference>
<dbReference type="RefSeq" id="WP_072831668.1">
    <property type="nucleotide sequence ID" value="NZ_FQXP01000006.1"/>
</dbReference>
<gene>
    <name evidence="2" type="ORF">SAMN02745196_01774</name>
</gene>
<dbReference type="Proteomes" id="UP000184526">
    <property type="component" value="Unassembled WGS sequence"/>
</dbReference>
<dbReference type="EMBL" id="FQXP01000006">
    <property type="protein sequence ID" value="SHH89339.1"/>
    <property type="molecule type" value="Genomic_DNA"/>
</dbReference>
<dbReference type="InterPro" id="IPR001029">
    <property type="entry name" value="Flagellin_N"/>
</dbReference>
<name>A0A1M5WPD0_9CLOT</name>
<dbReference type="SUPFAM" id="SSF64518">
    <property type="entry name" value="Phase 1 flagellin"/>
    <property type="match status" value="1"/>
</dbReference>
<sequence length="311" mass="34420">MRITNGSMMSSYLREVQSNLQTMDKLNTQLTTTKQINKISDDPLKTIKILNLNNEIEDVEKYNYNCDEITGWLELTDEALGTVSNLTTDIKTLLTSISGTFGKDEIKAVQSEVNEKIKQIGEAMNTTYAGKYVFGGSLTDEAPVKIETDKDGNVSLTVNNAGDAKLNDKLNTVVSSGIKVDYNLTLNDITKTNGAETGSTSGLELLNDLSKKLNEDPINMDDLHKISKDLEGYMSDILNNRAIVGARTNTVEQVKDNNEDNILEMKTALSVTQDVNSVEKFIELKSAEMVYNASLQVSSKLFQTTILDYLR</sequence>
<accession>A0A1M5WPD0</accession>
<dbReference type="AlphaFoldDB" id="A0A1M5WPD0"/>
<keyword evidence="2" id="KW-0282">Flagellum</keyword>
<dbReference type="InterPro" id="IPR001492">
    <property type="entry name" value="Flagellin"/>
</dbReference>
<dbReference type="GO" id="GO:0009288">
    <property type="term" value="C:bacterial-type flagellum"/>
    <property type="evidence" value="ECO:0007669"/>
    <property type="project" value="InterPro"/>
</dbReference>
<keyword evidence="2" id="KW-0966">Cell projection</keyword>
<keyword evidence="3" id="KW-1185">Reference proteome</keyword>
<dbReference type="STRING" id="1121306.SAMN02745196_01774"/>
<protein>
    <submittedName>
        <fullName evidence="2">Flagellar hook-associated protein 3 FlgL</fullName>
    </submittedName>
</protein>
<evidence type="ECO:0000313" key="2">
    <source>
        <dbReference type="EMBL" id="SHH89339.1"/>
    </source>
</evidence>